<dbReference type="AlphaFoldDB" id="A0A7H8R7U9"/>
<feature type="region of interest" description="Disordered" evidence="3">
    <location>
        <begin position="685"/>
        <end position="795"/>
    </location>
</feature>
<gene>
    <name evidence="6" type="ORF">TRUGW13939_09386</name>
</gene>
<name>A0A7H8R7U9_TALRU</name>
<dbReference type="InterPro" id="IPR030381">
    <property type="entry name" value="G_DYNAMIN_dom"/>
</dbReference>
<dbReference type="GO" id="GO:0003924">
    <property type="term" value="F:GTPase activity"/>
    <property type="evidence" value="ECO:0007669"/>
    <property type="project" value="InterPro"/>
</dbReference>
<dbReference type="InterPro" id="IPR027417">
    <property type="entry name" value="P-loop_NTPase"/>
</dbReference>
<evidence type="ECO:0000256" key="1">
    <source>
        <dbReference type="ARBA" id="ARBA00022741"/>
    </source>
</evidence>
<evidence type="ECO:0000259" key="5">
    <source>
        <dbReference type="PROSITE" id="PS51718"/>
    </source>
</evidence>
<dbReference type="InterPro" id="IPR000375">
    <property type="entry name" value="Dynamin_stalk"/>
</dbReference>
<evidence type="ECO:0000313" key="6">
    <source>
        <dbReference type="EMBL" id="QKX62227.1"/>
    </source>
</evidence>
<protein>
    <recommendedName>
        <fullName evidence="8">GED domain-containing protein</fullName>
    </recommendedName>
</protein>
<dbReference type="GO" id="GO:0008017">
    <property type="term" value="F:microtubule binding"/>
    <property type="evidence" value="ECO:0007669"/>
    <property type="project" value="TreeGrafter"/>
</dbReference>
<dbReference type="SUPFAM" id="SSF52540">
    <property type="entry name" value="P-loop containing nucleoside triphosphate hydrolases"/>
    <property type="match status" value="1"/>
</dbReference>
<feature type="compositionally biased region" description="Polar residues" evidence="3">
    <location>
        <begin position="738"/>
        <end position="778"/>
    </location>
</feature>
<dbReference type="GO" id="GO:0006897">
    <property type="term" value="P:endocytosis"/>
    <property type="evidence" value="ECO:0007669"/>
    <property type="project" value="TreeGrafter"/>
</dbReference>
<dbReference type="PROSITE" id="PS51388">
    <property type="entry name" value="GED"/>
    <property type="match status" value="1"/>
</dbReference>
<feature type="domain" description="Dynamin-type G" evidence="5">
    <location>
        <begin position="32"/>
        <end position="320"/>
    </location>
</feature>
<dbReference type="Pfam" id="PF00350">
    <property type="entry name" value="Dynamin_N"/>
    <property type="match status" value="1"/>
</dbReference>
<evidence type="ECO:0000256" key="2">
    <source>
        <dbReference type="ARBA" id="ARBA00023134"/>
    </source>
</evidence>
<dbReference type="GO" id="GO:0016559">
    <property type="term" value="P:peroxisome fission"/>
    <property type="evidence" value="ECO:0007669"/>
    <property type="project" value="TreeGrafter"/>
</dbReference>
<dbReference type="GO" id="GO:0005874">
    <property type="term" value="C:microtubule"/>
    <property type="evidence" value="ECO:0007669"/>
    <property type="project" value="TreeGrafter"/>
</dbReference>
<evidence type="ECO:0000313" key="7">
    <source>
        <dbReference type="Proteomes" id="UP000509510"/>
    </source>
</evidence>
<sequence length="795" mass="89202">MKEDIASSQLQAEQGGLLDKIDELRTIGVGGIVELPQLIVCGSQSSGKSSVLEAISRVRFPAKDNVCTRFATEVVLRRTPTSTNKVSIKPGPSRQHNEQELRRLRGFQHAEFHDGDDLPAIIEKAKECMGIDDSAHMGFSDDVLVVEISGPDKPELTLVDLPGLYSSTSQDQGQEGIAIVRDLTEKYMQNSRSIILAVISAKADYHLQEILDIAKKFDFSLERTLGVITHPDTLEERSGLEDNYLRFIQNEKVRLKLGWHVLRNRSHGTRGASDEDRDQLEEDFFKKGRWASIPRDRVGIDSLRHRLSKILLNHIRRHLPEMVAEIKEKIAERQQSLVKLEILVQLSKSREGISLNSFFGSLDSAGGDSVDSSRLRAVIRESNERFLDAMAIGGFGRIVIKNEDQKLTGSAYNNAKSNEYLQDWSADYVTRKNFEIEVADHARRNRGIELPGNPNQVEVGYWFRNQSQPWEELARKHLMAAWGAVDYFVSLVLDHLTDEHTYPLICGLVLEPELERMKNNVLKKLEELIYQIKRGHPLPVGNNFLGRVQQARISRDSAQLHQQLNAAGVRQDPESGIDPIRLQKVFSNIQTSRDEFAAADIIDQMEAYYHDAILIFINNVVTLGIENCLLDPLNEIFTGQTINDMSDSEIEKLAAEPDFVQSERERLSREIDQLENGRRILNRFGGAGRAHPIRPAASDKQGSNFASSSGGQSVFQPPRVPNGLFDHQKDTSVKSNEKPSPTFSFRPHNNTNPSGTNSTFSFTSENPVRTSGSVSFFGNNAYPPPTRTSTMASEL</sequence>
<keyword evidence="1" id="KW-0547">Nucleotide-binding</keyword>
<dbReference type="PANTHER" id="PTHR11566:SF149">
    <property type="entry name" value="GTPASE, PUTATIVE (AFU_ORTHOLOGUE AFUA_6G11890)-RELATED"/>
    <property type="match status" value="1"/>
</dbReference>
<proteinExistence type="predicted"/>
<evidence type="ECO:0008006" key="8">
    <source>
        <dbReference type="Google" id="ProtNLM"/>
    </source>
</evidence>
<keyword evidence="7" id="KW-1185">Reference proteome</keyword>
<dbReference type="OrthoDB" id="415706at2759"/>
<dbReference type="GO" id="GO:0016020">
    <property type="term" value="C:membrane"/>
    <property type="evidence" value="ECO:0007669"/>
    <property type="project" value="TreeGrafter"/>
</dbReference>
<dbReference type="CDD" id="cd08771">
    <property type="entry name" value="DLP_1"/>
    <property type="match status" value="1"/>
</dbReference>
<reference evidence="7" key="1">
    <citation type="submission" date="2020-06" db="EMBL/GenBank/DDBJ databases">
        <title>A chromosome-scale genome assembly of Talaromyces rugulosus W13939.</title>
        <authorList>
            <person name="Wang B."/>
            <person name="Guo L."/>
            <person name="Ye K."/>
            <person name="Wang L."/>
        </authorList>
    </citation>
    <scope>NUCLEOTIDE SEQUENCE [LARGE SCALE GENOMIC DNA]</scope>
    <source>
        <strain evidence="7">W13939</strain>
    </source>
</reference>
<dbReference type="EMBL" id="CP055902">
    <property type="protein sequence ID" value="QKX62227.1"/>
    <property type="molecule type" value="Genomic_DNA"/>
</dbReference>
<dbReference type="InterPro" id="IPR022812">
    <property type="entry name" value="Dynamin"/>
</dbReference>
<dbReference type="PROSITE" id="PS51718">
    <property type="entry name" value="G_DYNAMIN_2"/>
    <property type="match status" value="1"/>
</dbReference>
<feature type="compositionally biased region" description="Basic and acidic residues" evidence="3">
    <location>
        <begin position="726"/>
        <end position="737"/>
    </location>
</feature>
<feature type="domain" description="GED" evidence="4">
    <location>
        <begin position="598"/>
        <end position="689"/>
    </location>
</feature>
<dbReference type="SMART" id="SM00053">
    <property type="entry name" value="DYNc"/>
    <property type="match status" value="1"/>
</dbReference>
<organism evidence="6 7">
    <name type="scientific">Talaromyces rugulosus</name>
    <name type="common">Penicillium rugulosum</name>
    <dbReference type="NCBI Taxonomy" id="121627"/>
    <lineage>
        <taxon>Eukaryota</taxon>
        <taxon>Fungi</taxon>
        <taxon>Dikarya</taxon>
        <taxon>Ascomycota</taxon>
        <taxon>Pezizomycotina</taxon>
        <taxon>Eurotiomycetes</taxon>
        <taxon>Eurotiomycetidae</taxon>
        <taxon>Eurotiales</taxon>
        <taxon>Trichocomaceae</taxon>
        <taxon>Talaromyces</taxon>
        <taxon>Talaromyces sect. Islandici</taxon>
    </lineage>
</organism>
<evidence type="ECO:0000259" key="4">
    <source>
        <dbReference type="PROSITE" id="PS51388"/>
    </source>
</evidence>
<dbReference type="GO" id="GO:0005525">
    <property type="term" value="F:GTP binding"/>
    <property type="evidence" value="ECO:0007669"/>
    <property type="project" value="InterPro"/>
</dbReference>
<dbReference type="InterPro" id="IPR001401">
    <property type="entry name" value="Dynamin_GTPase"/>
</dbReference>
<dbReference type="PRINTS" id="PR00195">
    <property type="entry name" value="DYNAMIN"/>
</dbReference>
<evidence type="ECO:0000256" key="3">
    <source>
        <dbReference type="SAM" id="MobiDB-lite"/>
    </source>
</evidence>
<dbReference type="RefSeq" id="XP_035348401.1">
    <property type="nucleotide sequence ID" value="XM_035492508.1"/>
</dbReference>
<dbReference type="InterPro" id="IPR045063">
    <property type="entry name" value="Dynamin_N"/>
</dbReference>
<dbReference type="GeneID" id="55996869"/>
<dbReference type="Proteomes" id="UP000509510">
    <property type="component" value="Chromosome V"/>
</dbReference>
<dbReference type="Pfam" id="PF01031">
    <property type="entry name" value="Dynamin_M"/>
    <property type="match status" value="1"/>
</dbReference>
<dbReference type="InterPro" id="IPR020850">
    <property type="entry name" value="GED_dom"/>
</dbReference>
<dbReference type="GO" id="GO:0000266">
    <property type="term" value="P:mitochondrial fission"/>
    <property type="evidence" value="ECO:0007669"/>
    <property type="project" value="TreeGrafter"/>
</dbReference>
<dbReference type="KEGG" id="trg:TRUGW13939_09386"/>
<feature type="compositionally biased region" description="Polar residues" evidence="3">
    <location>
        <begin position="700"/>
        <end position="715"/>
    </location>
</feature>
<dbReference type="PANTHER" id="PTHR11566">
    <property type="entry name" value="DYNAMIN"/>
    <property type="match status" value="1"/>
</dbReference>
<dbReference type="Gene3D" id="3.40.50.300">
    <property type="entry name" value="P-loop containing nucleotide triphosphate hydrolases"/>
    <property type="match status" value="1"/>
</dbReference>
<dbReference type="GO" id="GO:0048312">
    <property type="term" value="P:intracellular distribution of mitochondria"/>
    <property type="evidence" value="ECO:0007669"/>
    <property type="project" value="TreeGrafter"/>
</dbReference>
<dbReference type="GO" id="GO:0005739">
    <property type="term" value="C:mitochondrion"/>
    <property type="evidence" value="ECO:0007669"/>
    <property type="project" value="TreeGrafter"/>
</dbReference>
<accession>A0A7H8R7U9</accession>
<dbReference type="FunFam" id="3.40.50.300:FF:001425">
    <property type="entry name" value="Dynamin GTPase, putative"/>
    <property type="match status" value="1"/>
</dbReference>
<keyword evidence="2" id="KW-0342">GTP-binding</keyword>